<dbReference type="KEGG" id="kpin:30169901"/>
<proteinExistence type="predicted"/>
<accession>A0A1B9I9P3</accession>
<protein>
    <submittedName>
        <fullName evidence="1">Uncharacterized protein</fullName>
    </submittedName>
</protein>
<dbReference type="RefSeq" id="XP_019013465.1">
    <property type="nucleotide sequence ID" value="XM_019153304.1"/>
</dbReference>
<dbReference type="AlphaFoldDB" id="A0A1B9I9P3"/>
<reference evidence="2" key="4">
    <citation type="submission" date="2024-02" db="EMBL/GenBank/DDBJ databases">
        <title>Comparative genomics of Cryptococcus and Kwoniella reveals pathogenesis evolution and contrasting modes of karyotype evolution via chromosome fusion or intercentromeric recombination.</title>
        <authorList>
            <person name="Coelho M.A."/>
            <person name="David-Palma M."/>
            <person name="Shea T."/>
            <person name="Bowers K."/>
            <person name="McGinley-Smith S."/>
            <person name="Mohammad A.W."/>
            <person name="Gnirke A."/>
            <person name="Yurkov A.M."/>
            <person name="Nowrousian M."/>
            <person name="Sun S."/>
            <person name="Cuomo C.A."/>
            <person name="Heitman J."/>
        </authorList>
    </citation>
    <scope>NUCLEOTIDE SEQUENCE</scope>
    <source>
        <strain evidence="2">CBS 10737</strain>
    </source>
</reference>
<reference evidence="1" key="3">
    <citation type="submission" date="2016-07" db="EMBL/GenBank/DDBJ databases">
        <title>Evolution of pathogenesis and genome organization in the Tremellales.</title>
        <authorList>
            <person name="Cuomo C."/>
            <person name="Litvintseva A."/>
            <person name="Heitman J."/>
            <person name="Chen Y."/>
            <person name="Sun S."/>
            <person name="Springer D."/>
            <person name="Dromer F."/>
            <person name="Young S."/>
            <person name="Zeng Q."/>
            <person name="Chapman S."/>
            <person name="Gujja S."/>
            <person name="Saif S."/>
            <person name="Birren B."/>
        </authorList>
    </citation>
    <scope>NUCLEOTIDE SEQUENCE</scope>
    <source>
        <strain evidence="1">CBS 10737</strain>
    </source>
</reference>
<sequence>MDGKVDFAGHLGINPNDKTISKFEDLPDEIIKSIIRYSNKKYPWLFVCKKTIIPAGQFIYLDEFTKKSPKPEYVYRPQGAVVRYQRPFDGFIRLLDGLIDIEQSKSINIVKNLFQHISFKDDKIKDDKSNENITTHHVKVEFLKIVKTLDLTSEDITPISRKTKNSDLHKVVKSFENFQQNSIIVFPGLKNLTIDISGTKIQDPVFMLQLVNSITNVSQPDYFCWTFDYPLWYQFKSKTPQPGLPHDLNELQLTFAKGYLPKVVIHHIKAKPDTAILPVYGTLNRFDFCYKAKVFGVMKFEECVKFFAKILGPHLSKTNDEELNKLKDQTRYQIQGFCGIWLHIPDISTNKKAEMLTGKLVELHPELKGRLEFIEVGIEHHESVPCQGCGRTMSAYMTFIMNNWTWKKLDLGADEDPDNPLMMAFMPGSGTK</sequence>
<evidence type="ECO:0000313" key="2">
    <source>
        <dbReference type="EMBL" id="WWC69523.1"/>
    </source>
</evidence>
<dbReference type="Proteomes" id="UP000094020">
    <property type="component" value="Chromosome 4"/>
</dbReference>
<dbReference type="EMBL" id="CP144522">
    <property type="protein sequence ID" value="WWC69523.1"/>
    <property type="molecule type" value="Genomic_DNA"/>
</dbReference>
<evidence type="ECO:0000313" key="3">
    <source>
        <dbReference type="Proteomes" id="UP000094020"/>
    </source>
</evidence>
<reference evidence="2" key="2">
    <citation type="submission" date="2013-07" db="EMBL/GenBank/DDBJ databases">
        <authorList>
            <consortium name="The Broad Institute Genome Sequencing Platform"/>
            <person name="Cuomo C."/>
            <person name="Litvintseva A."/>
            <person name="Chen Y."/>
            <person name="Heitman J."/>
            <person name="Sun S."/>
            <person name="Springer D."/>
            <person name="Dromer F."/>
            <person name="Young S.K."/>
            <person name="Zeng Q."/>
            <person name="Gargeya S."/>
            <person name="Fitzgerald M."/>
            <person name="Abouelleil A."/>
            <person name="Alvarado L."/>
            <person name="Berlin A.M."/>
            <person name="Chapman S.B."/>
            <person name="Dewar J."/>
            <person name="Goldberg J."/>
            <person name="Griggs A."/>
            <person name="Gujja S."/>
            <person name="Hansen M."/>
            <person name="Howarth C."/>
            <person name="Imamovic A."/>
            <person name="Larimer J."/>
            <person name="McCowan C."/>
            <person name="Murphy C."/>
            <person name="Pearson M."/>
            <person name="Priest M."/>
            <person name="Roberts A."/>
            <person name="Saif S."/>
            <person name="Shea T."/>
            <person name="Sykes S."/>
            <person name="Wortman J."/>
            <person name="Nusbaum C."/>
            <person name="Birren B."/>
        </authorList>
    </citation>
    <scope>NUCLEOTIDE SEQUENCE</scope>
    <source>
        <strain evidence="2">CBS 10737</strain>
    </source>
</reference>
<reference evidence="1" key="1">
    <citation type="submission" date="2013-07" db="EMBL/GenBank/DDBJ databases">
        <title>The Genome Sequence of Cryptococcus pinus CBS10737.</title>
        <authorList>
            <consortium name="The Broad Institute Genome Sequencing Platform"/>
            <person name="Cuomo C."/>
            <person name="Litvintseva A."/>
            <person name="Chen Y."/>
            <person name="Heitman J."/>
            <person name="Sun S."/>
            <person name="Springer D."/>
            <person name="Dromer F."/>
            <person name="Young S.K."/>
            <person name="Zeng Q."/>
            <person name="Gargeya S."/>
            <person name="Fitzgerald M."/>
            <person name="Abouelleil A."/>
            <person name="Alvarado L."/>
            <person name="Berlin A.M."/>
            <person name="Chapman S.B."/>
            <person name="Dewar J."/>
            <person name="Goldberg J."/>
            <person name="Griggs A."/>
            <person name="Gujja S."/>
            <person name="Hansen M."/>
            <person name="Howarth C."/>
            <person name="Imamovic A."/>
            <person name="Larimer J."/>
            <person name="McCowan C."/>
            <person name="Murphy C."/>
            <person name="Pearson M."/>
            <person name="Priest M."/>
            <person name="Roberts A."/>
            <person name="Saif S."/>
            <person name="Shea T."/>
            <person name="Sykes S."/>
            <person name="Wortman J."/>
            <person name="Nusbaum C."/>
            <person name="Birren B."/>
        </authorList>
    </citation>
    <scope>NUCLEOTIDE SEQUENCE [LARGE SCALE GENOMIC DNA]</scope>
    <source>
        <strain evidence="1">CBS 10737</strain>
    </source>
</reference>
<name>A0A1B9I9P3_9TREE</name>
<dbReference type="OrthoDB" id="2563487at2759"/>
<evidence type="ECO:0000313" key="1">
    <source>
        <dbReference type="EMBL" id="OCF52246.1"/>
    </source>
</evidence>
<organism evidence="1">
    <name type="scientific">Kwoniella pini CBS 10737</name>
    <dbReference type="NCBI Taxonomy" id="1296096"/>
    <lineage>
        <taxon>Eukaryota</taxon>
        <taxon>Fungi</taxon>
        <taxon>Dikarya</taxon>
        <taxon>Basidiomycota</taxon>
        <taxon>Agaricomycotina</taxon>
        <taxon>Tremellomycetes</taxon>
        <taxon>Tremellales</taxon>
        <taxon>Cryptococcaceae</taxon>
        <taxon>Kwoniella</taxon>
    </lineage>
</organism>
<dbReference type="EMBL" id="KI894008">
    <property type="protein sequence ID" value="OCF52246.1"/>
    <property type="molecule type" value="Genomic_DNA"/>
</dbReference>
<dbReference type="GeneID" id="30169901"/>
<gene>
    <name evidence="1" type="ORF">I206_01532</name>
    <name evidence="2" type="ORF">I206_103465</name>
</gene>
<keyword evidence="3" id="KW-1185">Reference proteome</keyword>